<feature type="region of interest" description="Disordered" evidence="1">
    <location>
        <begin position="267"/>
        <end position="290"/>
    </location>
</feature>
<feature type="transmembrane region" description="Helical" evidence="2">
    <location>
        <begin position="381"/>
        <end position="402"/>
    </location>
</feature>
<accession>A0A368VZG2</accession>
<name>A0A368VZG2_9ACTN</name>
<feature type="region of interest" description="Disordered" evidence="1">
    <location>
        <begin position="1"/>
        <end position="24"/>
    </location>
</feature>
<feature type="transmembrane region" description="Helical" evidence="2">
    <location>
        <begin position="183"/>
        <end position="201"/>
    </location>
</feature>
<feature type="transmembrane region" description="Helical" evidence="2">
    <location>
        <begin position="222"/>
        <end position="245"/>
    </location>
</feature>
<dbReference type="Proteomes" id="UP000253495">
    <property type="component" value="Unassembled WGS sequence"/>
</dbReference>
<keyword evidence="2" id="KW-0472">Membrane</keyword>
<keyword evidence="4" id="KW-1185">Reference proteome</keyword>
<reference evidence="3 4" key="1">
    <citation type="submission" date="2018-07" db="EMBL/GenBank/DDBJ databases">
        <title>Genomic Encyclopedia of Type Strains, Phase III (KMG-III): the genomes of soil and plant-associated and newly described type strains.</title>
        <authorList>
            <person name="Whitman W."/>
        </authorList>
    </citation>
    <scope>NUCLEOTIDE SEQUENCE [LARGE SCALE GENOMIC DNA]</scope>
    <source>
        <strain evidence="3 4">CECT 8575</strain>
    </source>
</reference>
<keyword evidence="2" id="KW-1133">Transmembrane helix</keyword>
<organism evidence="3 4">
    <name type="scientific">Halopolyspora algeriensis</name>
    <dbReference type="NCBI Taxonomy" id="1500506"/>
    <lineage>
        <taxon>Bacteria</taxon>
        <taxon>Bacillati</taxon>
        <taxon>Actinomycetota</taxon>
        <taxon>Actinomycetes</taxon>
        <taxon>Actinomycetes incertae sedis</taxon>
        <taxon>Halopolyspora</taxon>
    </lineage>
</organism>
<gene>
    <name evidence="3" type="ORF">DFQ14_101158</name>
</gene>
<dbReference type="InterPro" id="IPR005625">
    <property type="entry name" value="PepSY-ass_TM"/>
</dbReference>
<dbReference type="PANTHER" id="PTHR34219:SF1">
    <property type="entry name" value="PEPSY DOMAIN-CONTAINING PROTEIN"/>
    <property type="match status" value="1"/>
</dbReference>
<protein>
    <submittedName>
        <fullName evidence="3">Putative iron-regulated membrane protein</fullName>
    </submittedName>
</protein>
<sequence length="452" mass="48531">MTAPHRDSAAEADPDEKPPPQQPRRRAALRPLLWRLHFFGGLLAAPVVLSLAVTGILYAWNPQIEQAQYRQALTAVAEGPARPLSEQVAAARATHPDWQVSTVTPPAPNTPGGEETTGVTLTPPGADSGGFGPVAGATTVYVDPASAQVTGQIVETRRPDEWLRNLHSSWRLGPVAEPITELAASWVLVSLLTGLCLWWPRSRRGLRRAFRLSRPGRARWRSLHGLLGVGFFVGLLLMVGTGLTWTNYAGTWIDVARSQFRSEAPSVSTQLAAAPATGGHQPEQPGEQTATPEALAGIDRVAATARDAGLHGVLELEPPDKPGQAWTAGLDDNRWPIEATTVAVDAARGQVTDRVDWDDHPLLAKATTLGVAYHQAQLFGLANQIGLTVLALGVIAVVAAGYRTWWLRRPPEGLGAPPGWDRSCAPCPYRCWPVSVCSWCCCPCSACPLWPI</sequence>
<feature type="transmembrane region" description="Helical" evidence="2">
    <location>
        <begin position="32"/>
        <end position="60"/>
    </location>
</feature>
<evidence type="ECO:0000313" key="4">
    <source>
        <dbReference type="Proteomes" id="UP000253495"/>
    </source>
</evidence>
<evidence type="ECO:0000256" key="1">
    <source>
        <dbReference type="SAM" id="MobiDB-lite"/>
    </source>
</evidence>
<dbReference type="AlphaFoldDB" id="A0A368VZG2"/>
<dbReference type="PANTHER" id="PTHR34219">
    <property type="entry name" value="IRON-REGULATED INNER MEMBRANE PROTEIN-RELATED"/>
    <property type="match status" value="1"/>
</dbReference>
<evidence type="ECO:0000256" key="2">
    <source>
        <dbReference type="SAM" id="Phobius"/>
    </source>
</evidence>
<dbReference type="Pfam" id="PF03929">
    <property type="entry name" value="PepSY_TM"/>
    <property type="match status" value="1"/>
</dbReference>
<keyword evidence="2" id="KW-0812">Transmembrane</keyword>
<comment type="caution">
    <text evidence="3">The sequence shown here is derived from an EMBL/GenBank/DDBJ whole genome shotgun (WGS) entry which is preliminary data.</text>
</comment>
<dbReference type="EMBL" id="QPJC01000001">
    <property type="protein sequence ID" value="RCW46819.1"/>
    <property type="molecule type" value="Genomic_DNA"/>
</dbReference>
<evidence type="ECO:0000313" key="3">
    <source>
        <dbReference type="EMBL" id="RCW46819.1"/>
    </source>
</evidence>
<dbReference type="RefSeq" id="WP_114451081.1">
    <property type="nucleotide sequence ID" value="NZ_QPJC01000001.1"/>
</dbReference>
<proteinExistence type="predicted"/>